<sequence length="333" mass="35931">MMQLLMRTVSKEEAKSPIATDDDQSCNSSNPPSPNEAQPTSPYEFDEPKHSPPAVAPKPKRLPSNIILKTHKGPIPSPVSSPDHGTSSTCTSPNDRILMDPQRVRMEALRKLGLLKDDEIDSGPTHSPPPHSPNLRRSWEPSPSLMSLPSEDPPQSDAPKAQFLHTLPPAKKAQEPKFSGECRERSFSNHLPNITRQSRTNSVGVQSATLERMGPGLSYMSTGQTSISSSQDKGLPKALGEGTPILLRLTRPRPASLGNGKDFRAIQGDAPQTAAPVTAVAKAPEFGDGEKPVSAISSHKLPRSQGISVLITPRSKSGEDRREALRKLGLLKD</sequence>
<feature type="compositionally biased region" description="Basic and acidic residues" evidence="1">
    <location>
        <begin position="172"/>
        <end position="187"/>
    </location>
</feature>
<accession>A0A9Q1J7U1</accession>
<dbReference type="Proteomes" id="UP001152622">
    <property type="component" value="Chromosome 3"/>
</dbReference>
<dbReference type="InterPro" id="IPR026152">
    <property type="entry name" value="SARG"/>
</dbReference>
<proteinExistence type="predicted"/>
<comment type="caution">
    <text evidence="2">The sequence shown here is derived from an EMBL/GenBank/DDBJ whole genome shotgun (WGS) entry which is preliminary data.</text>
</comment>
<evidence type="ECO:0008006" key="4">
    <source>
        <dbReference type="Google" id="ProtNLM"/>
    </source>
</evidence>
<feature type="compositionally biased region" description="Basic and acidic residues" evidence="1">
    <location>
        <begin position="102"/>
        <end position="117"/>
    </location>
</feature>
<evidence type="ECO:0000256" key="1">
    <source>
        <dbReference type="SAM" id="MobiDB-lite"/>
    </source>
</evidence>
<evidence type="ECO:0000313" key="3">
    <source>
        <dbReference type="Proteomes" id="UP001152622"/>
    </source>
</evidence>
<reference evidence="2" key="1">
    <citation type="journal article" date="2023" name="Science">
        <title>Genome structures resolve the early diversification of teleost fishes.</title>
        <authorList>
            <person name="Parey E."/>
            <person name="Louis A."/>
            <person name="Montfort J."/>
            <person name="Bouchez O."/>
            <person name="Roques C."/>
            <person name="Iampietro C."/>
            <person name="Lluch J."/>
            <person name="Castinel A."/>
            <person name="Donnadieu C."/>
            <person name="Desvignes T."/>
            <person name="Floi Bucao C."/>
            <person name="Jouanno E."/>
            <person name="Wen M."/>
            <person name="Mejri S."/>
            <person name="Dirks R."/>
            <person name="Jansen H."/>
            <person name="Henkel C."/>
            <person name="Chen W.J."/>
            <person name="Zahm M."/>
            <person name="Cabau C."/>
            <person name="Klopp C."/>
            <person name="Thompson A.W."/>
            <person name="Robinson-Rechavi M."/>
            <person name="Braasch I."/>
            <person name="Lecointre G."/>
            <person name="Bobe J."/>
            <person name="Postlethwait J.H."/>
            <person name="Berthelot C."/>
            <person name="Roest Crollius H."/>
            <person name="Guiguen Y."/>
        </authorList>
    </citation>
    <scope>NUCLEOTIDE SEQUENCE</scope>
    <source>
        <strain evidence="2">WJC10195</strain>
    </source>
</reference>
<keyword evidence="3" id="KW-1185">Reference proteome</keyword>
<organism evidence="2 3">
    <name type="scientific">Synaphobranchus kaupii</name>
    <name type="common">Kaup's arrowtooth eel</name>
    <dbReference type="NCBI Taxonomy" id="118154"/>
    <lineage>
        <taxon>Eukaryota</taxon>
        <taxon>Metazoa</taxon>
        <taxon>Chordata</taxon>
        <taxon>Craniata</taxon>
        <taxon>Vertebrata</taxon>
        <taxon>Euteleostomi</taxon>
        <taxon>Actinopterygii</taxon>
        <taxon>Neopterygii</taxon>
        <taxon>Teleostei</taxon>
        <taxon>Anguilliformes</taxon>
        <taxon>Synaphobranchidae</taxon>
        <taxon>Synaphobranchus</taxon>
    </lineage>
</organism>
<dbReference type="PANTHER" id="PTHR21555:SF0">
    <property type="entry name" value="SPECIFICALLY ANDROGEN-REGULATED GENE PROTEIN"/>
    <property type="match status" value="1"/>
</dbReference>
<dbReference type="PANTHER" id="PTHR21555">
    <property type="entry name" value="SPECIFICALLY ANDROGEN-REGULATED GENE PROTEIN"/>
    <property type="match status" value="1"/>
</dbReference>
<feature type="region of interest" description="Disordered" evidence="1">
    <location>
        <begin position="1"/>
        <end position="203"/>
    </location>
</feature>
<evidence type="ECO:0000313" key="2">
    <source>
        <dbReference type="EMBL" id="KAJ8370458.1"/>
    </source>
</evidence>
<dbReference type="Pfam" id="PF15385">
    <property type="entry name" value="SARG"/>
    <property type="match status" value="2"/>
</dbReference>
<feature type="compositionally biased region" description="Polar residues" evidence="1">
    <location>
        <begin position="78"/>
        <end position="94"/>
    </location>
</feature>
<dbReference type="AlphaFoldDB" id="A0A9Q1J7U1"/>
<name>A0A9Q1J7U1_SYNKA</name>
<dbReference type="EMBL" id="JAINUF010000003">
    <property type="protein sequence ID" value="KAJ8370458.1"/>
    <property type="molecule type" value="Genomic_DNA"/>
</dbReference>
<feature type="compositionally biased region" description="Low complexity" evidence="1">
    <location>
        <begin position="140"/>
        <end position="150"/>
    </location>
</feature>
<gene>
    <name evidence="2" type="ORF">SKAU_G00104860</name>
</gene>
<dbReference type="OrthoDB" id="9898538at2759"/>
<feature type="compositionally biased region" description="Polar residues" evidence="1">
    <location>
        <begin position="188"/>
        <end position="203"/>
    </location>
</feature>
<protein>
    <recommendedName>
        <fullName evidence="4">Specifically androgen-regulated gene protein</fullName>
    </recommendedName>
</protein>